<dbReference type="Proteomes" id="UP000187209">
    <property type="component" value="Unassembled WGS sequence"/>
</dbReference>
<feature type="chain" id="PRO_5012481121" description="DOMON domain-containing protein" evidence="1">
    <location>
        <begin position="16"/>
        <end position="201"/>
    </location>
</feature>
<dbReference type="InterPro" id="IPR005018">
    <property type="entry name" value="DOMON_domain"/>
</dbReference>
<protein>
    <recommendedName>
        <fullName evidence="2">DOMON domain-containing protein</fullName>
    </recommendedName>
</protein>
<dbReference type="AlphaFoldDB" id="A0A1R2CFE0"/>
<dbReference type="EMBL" id="MPUH01000169">
    <property type="protein sequence ID" value="OMJ87724.1"/>
    <property type="molecule type" value="Genomic_DNA"/>
</dbReference>
<evidence type="ECO:0000313" key="3">
    <source>
        <dbReference type="EMBL" id="OMJ87724.1"/>
    </source>
</evidence>
<keyword evidence="1" id="KW-0732">Signal</keyword>
<evidence type="ECO:0000256" key="1">
    <source>
        <dbReference type="SAM" id="SignalP"/>
    </source>
</evidence>
<evidence type="ECO:0000313" key="4">
    <source>
        <dbReference type="Proteomes" id="UP000187209"/>
    </source>
</evidence>
<sequence length="201" mass="22516">MKFLLIATLISLALAGKENFPYGINVEWHFVGEEAIVFTLNVPDIVYTTWAWAGFGLKDAHESDLSMGHSDLFTMYFDGSVLDDRHGVGDLLPPIDYKKGGTNDLNLLSEVHEDGFHKFSWQRALITGDILDIALRKNEEYIMMWAVGQSYDGGPISHTPWNRGREYITLSEDYLDDSSDDCKGNGDGSYVQPENTLVSVN</sequence>
<proteinExistence type="predicted"/>
<dbReference type="PROSITE" id="PS50836">
    <property type="entry name" value="DOMON"/>
    <property type="match status" value="1"/>
</dbReference>
<evidence type="ECO:0000259" key="2">
    <source>
        <dbReference type="PROSITE" id="PS50836"/>
    </source>
</evidence>
<organism evidence="3 4">
    <name type="scientific">Stentor coeruleus</name>
    <dbReference type="NCBI Taxonomy" id="5963"/>
    <lineage>
        <taxon>Eukaryota</taxon>
        <taxon>Sar</taxon>
        <taxon>Alveolata</taxon>
        <taxon>Ciliophora</taxon>
        <taxon>Postciliodesmatophora</taxon>
        <taxon>Heterotrichea</taxon>
        <taxon>Heterotrichida</taxon>
        <taxon>Stentoridae</taxon>
        <taxon>Stentor</taxon>
    </lineage>
</organism>
<feature type="domain" description="DOMON" evidence="2">
    <location>
        <begin position="22"/>
        <end position="148"/>
    </location>
</feature>
<name>A0A1R2CFE0_9CILI</name>
<comment type="caution">
    <text evidence="3">The sequence shown here is derived from an EMBL/GenBank/DDBJ whole genome shotgun (WGS) entry which is preliminary data.</text>
</comment>
<reference evidence="3 4" key="1">
    <citation type="submission" date="2016-11" db="EMBL/GenBank/DDBJ databases">
        <title>The macronuclear genome of Stentor coeruleus: a giant cell with tiny introns.</title>
        <authorList>
            <person name="Slabodnick M."/>
            <person name="Ruby J.G."/>
            <person name="Reiff S.B."/>
            <person name="Swart E.C."/>
            <person name="Gosai S."/>
            <person name="Prabakaran S."/>
            <person name="Witkowska E."/>
            <person name="Larue G.E."/>
            <person name="Fisher S."/>
            <person name="Freeman R.M."/>
            <person name="Gunawardena J."/>
            <person name="Chu W."/>
            <person name="Stover N.A."/>
            <person name="Gregory B.D."/>
            <person name="Nowacki M."/>
            <person name="Derisi J."/>
            <person name="Roy S.W."/>
            <person name="Marshall W.F."/>
            <person name="Sood P."/>
        </authorList>
    </citation>
    <scope>NUCLEOTIDE SEQUENCE [LARGE SCALE GENOMIC DNA]</scope>
    <source>
        <strain evidence="3">WM001</strain>
    </source>
</reference>
<dbReference type="CDD" id="cd09631">
    <property type="entry name" value="DOMON_DOH"/>
    <property type="match status" value="1"/>
</dbReference>
<feature type="signal peptide" evidence="1">
    <location>
        <begin position="1"/>
        <end position="15"/>
    </location>
</feature>
<accession>A0A1R2CFE0</accession>
<dbReference type="InterPro" id="IPR045266">
    <property type="entry name" value="DOH_DOMON"/>
</dbReference>
<gene>
    <name evidence="3" type="ORF">SteCoe_10467</name>
</gene>
<dbReference type="Pfam" id="PF03351">
    <property type="entry name" value="DOMON"/>
    <property type="match status" value="1"/>
</dbReference>
<keyword evidence="4" id="KW-1185">Reference proteome</keyword>